<evidence type="ECO:0000313" key="2">
    <source>
        <dbReference type="Proteomes" id="UP001341840"/>
    </source>
</evidence>
<name>A0ABU6TII2_9FABA</name>
<reference evidence="1 2" key="1">
    <citation type="journal article" date="2023" name="Plants (Basel)">
        <title>Bridging the Gap: Combining Genomics and Transcriptomics Approaches to Understand Stylosanthes scabra, an Orphan Legume from the Brazilian Caatinga.</title>
        <authorList>
            <person name="Ferreira-Neto J.R.C."/>
            <person name="da Silva M.D."/>
            <person name="Binneck E."/>
            <person name="de Melo N.F."/>
            <person name="da Silva R.H."/>
            <person name="de Melo A.L.T.M."/>
            <person name="Pandolfi V."/>
            <person name="Bustamante F.O."/>
            <person name="Brasileiro-Vidal A.C."/>
            <person name="Benko-Iseppon A.M."/>
        </authorList>
    </citation>
    <scope>NUCLEOTIDE SEQUENCE [LARGE SCALE GENOMIC DNA]</scope>
    <source>
        <tissue evidence="1">Leaves</tissue>
    </source>
</reference>
<accession>A0ABU6TII2</accession>
<dbReference type="Proteomes" id="UP001341840">
    <property type="component" value="Unassembled WGS sequence"/>
</dbReference>
<evidence type="ECO:0000313" key="1">
    <source>
        <dbReference type="EMBL" id="MED6148285.1"/>
    </source>
</evidence>
<protein>
    <submittedName>
        <fullName evidence="1">Uncharacterized protein</fullName>
    </submittedName>
</protein>
<proteinExistence type="predicted"/>
<sequence>MTQSHIWSMLETWPKREAIQNHKLSKQGHVWTKLELGPNVVHQIQAQDLQNFNGNKDKQIFNFDPEIERTLRKLKKRSKQAHKVLLGKLSKKSLIIWLLKELRRKLWENILFPLLSAAAVA</sequence>
<keyword evidence="2" id="KW-1185">Reference proteome</keyword>
<gene>
    <name evidence="1" type="ORF">PIB30_051677</name>
</gene>
<dbReference type="EMBL" id="JASCZI010090989">
    <property type="protein sequence ID" value="MED6148285.1"/>
    <property type="molecule type" value="Genomic_DNA"/>
</dbReference>
<comment type="caution">
    <text evidence="1">The sequence shown here is derived from an EMBL/GenBank/DDBJ whole genome shotgun (WGS) entry which is preliminary data.</text>
</comment>
<organism evidence="1 2">
    <name type="scientific">Stylosanthes scabra</name>
    <dbReference type="NCBI Taxonomy" id="79078"/>
    <lineage>
        <taxon>Eukaryota</taxon>
        <taxon>Viridiplantae</taxon>
        <taxon>Streptophyta</taxon>
        <taxon>Embryophyta</taxon>
        <taxon>Tracheophyta</taxon>
        <taxon>Spermatophyta</taxon>
        <taxon>Magnoliopsida</taxon>
        <taxon>eudicotyledons</taxon>
        <taxon>Gunneridae</taxon>
        <taxon>Pentapetalae</taxon>
        <taxon>rosids</taxon>
        <taxon>fabids</taxon>
        <taxon>Fabales</taxon>
        <taxon>Fabaceae</taxon>
        <taxon>Papilionoideae</taxon>
        <taxon>50 kb inversion clade</taxon>
        <taxon>dalbergioids sensu lato</taxon>
        <taxon>Dalbergieae</taxon>
        <taxon>Pterocarpus clade</taxon>
        <taxon>Stylosanthes</taxon>
    </lineage>
</organism>